<dbReference type="PANTHER" id="PTHR35891:SF2">
    <property type="entry name" value="THIOL:DISULFIDE INTERCHANGE PROTEIN DSBA"/>
    <property type="match status" value="1"/>
</dbReference>
<feature type="signal peptide" evidence="8">
    <location>
        <begin position="1"/>
        <end position="19"/>
    </location>
</feature>
<name>A0ABQ1IJ12_9GAMM</name>
<evidence type="ECO:0000313" key="10">
    <source>
        <dbReference type="EMBL" id="GGB43167.1"/>
    </source>
</evidence>
<evidence type="ECO:0000256" key="2">
    <source>
        <dbReference type="ARBA" id="ARBA00005791"/>
    </source>
</evidence>
<dbReference type="InterPro" id="IPR036249">
    <property type="entry name" value="Thioredoxin-like_sf"/>
</dbReference>
<dbReference type="RefSeq" id="WP_188629547.1">
    <property type="nucleotide sequence ID" value="NZ_BMKE01000011.1"/>
</dbReference>
<reference evidence="11" key="1">
    <citation type="journal article" date="2019" name="Int. J. Syst. Evol. Microbiol.">
        <title>The Global Catalogue of Microorganisms (GCM) 10K type strain sequencing project: providing services to taxonomists for standard genome sequencing and annotation.</title>
        <authorList>
            <consortium name="The Broad Institute Genomics Platform"/>
            <consortium name="The Broad Institute Genome Sequencing Center for Infectious Disease"/>
            <person name="Wu L."/>
            <person name="Ma J."/>
        </authorList>
    </citation>
    <scope>NUCLEOTIDE SEQUENCE [LARGE SCALE GENOMIC DNA]</scope>
    <source>
        <strain evidence="11">CGMCC 1.15923</strain>
    </source>
</reference>
<dbReference type="EMBL" id="BMKE01000011">
    <property type="protein sequence ID" value="GGB43167.1"/>
    <property type="molecule type" value="Genomic_DNA"/>
</dbReference>
<dbReference type="Proteomes" id="UP000646152">
    <property type="component" value="Unassembled WGS sequence"/>
</dbReference>
<evidence type="ECO:0000256" key="3">
    <source>
        <dbReference type="ARBA" id="ARBA00022729"/>
    </source>
</evidence>
<dbReference type="PANTHER" id="PTHR35891">
    <property type="entry name" value="THIOL:DISULFIDE INTERCHANGE PROTEIN DSBA"/>
    <property type="match status" value="1"/>
</dbReference>
<dbReference type="InterPro" id="IPR050824">
    <property type="entry name" value="Thiol_disulfide_DsbA"/>
</dbReference>
<dbReference type="CDD" id="cd03019">
    <property type="entry name" value="DsbA_DsbA"/>
    <property type="match status" value="1"/>
</dbReference>
<keyword evidence="11" id="KW-1185">Reference proteome</keyword>
<keyword evidence="6" id="KW-0676">Redox-active center</keyword>
<protein>
    <recommendedName>
        <fullName evidence="7">Thiol:disulfide interchange protein</fullName>
    </recommendedName>
</protein>
<evidence type="ECO:0000256" key="6">
    <source>
        <dbReference type="ARBA" id="ARBA00023284"/>
    </source>
</evidence>
<evidence type="ECO:0000256" key="7">
    <source>
        <dbReference type="PIRNR" id="PIRNR001488"/>
    </source>
</evidence>
<dbReference type="InterPro" id="IPR013766">
    <property type="entry name" value="Thioredoxin_domain"/>
</dbReference>
<dbReference type="InterPro" id="IPR001853">
    <property type="entry name" value="DSBA-like_thioredoxin_dom"/>
</dbReference>
<dbReference type="Gene3D" id="3.40.30.10">
    <property type="entry name" value="Glutaredoxin"/>
    <property type="match status" value="1"/>
</dbReference>
<comment type="subcellular location">
    <subcellularLocation>
        <location evidence="1 7">Periplasm</location>
    </subcellularLocation>
</comment>
<keyword evidence="3 8" id="KW-0732">Signal</keyword>
<keyword evidence="4 7" id="KW-0574">Periplasm</keyword>
<proteinExistence type="inferred from homology"/>
<dbReference type="SUPFAM" id="SSF52833">
    <property type="entry name" value="Thioredoxin-like"/>
    <property type="match status" value="1"/>
</dbReference>
<evidence type="ECO:0000256" key="5">
    <source>
        <dbReference type="ARBA" id="ARBA00023157"/>
    </source>
</evidence>
<dbReference type="Pfam" id="PF01323">
    <property type="entry name" value="DSBA"/>
    <property type="match status" value="2"/>
</dbReference>
<evidence type="ECO:0000256" key="1">
    <source>
        <dbReference type="ARBA" id="ARBA00004418"/>
    </source>
</evidence>
<gene>
    <name evidence="10" type="primary">dsbA</name>
    <name evidence="10" type="ORF">GCM10011502_15580</name>
</gene>
<accession>A0ABQ1IJ12</accession>
<sequence>MKKYIFVLFAMLMAPLVSAAPEFKEGVEYKVVQETASSKPVVTEFFSYVCPHCYSFQPLMSKLEQRVPDLVLKKVPVSFLGREMGPVLQRAFGAAELLKVEEQLTPVMFDRIHRQKKMPNDLADIKAVFIANGVAEKDFDGVINSFALNGMVAQYDKLTERFEVHGTPTIIVKDKYELNMSEIGSEERFYQVVEYLLSLK</sequence>
<feature type="domain" description="Thioredoxin" evidence="9">
    <location>
        <begin position="8"/>
        <end position="160"/>
    </location>
</feature>
<comment type="caution">
    <text evidence="10">The sequence shown here is derived from an EMBL/GenBank/DDBJ whole genome shotgun (WGS) entry which is preliminary data.</text>
</comment>
<dbReference type="PIRSF" id="PIRSF001488">
    <property type="entry name" value="Tdi_protein"/>
    <property type="match status" value="1"/>
</dbReference>
<comment type="similarity">
    <text evidence="2">Belongs to the thioredoxin family. DsbA subfamily.</text>
</comment>
<keyword evidence="5 7" id="KW-1015">Disulfide bond</keyword>
<evidence type="ECO:0000256" key="4">
    <source>
        <dbReference type="ARBA" id="ARBA00022764"/>
    </source>
</evidence>
<evidence type="ECO:0000313" key="11">
    <source>
        <dbReference type="Proteomes" id="UP000646152"/>
    </source>
</evidence>
<feature type="chain" id="PRO_5045079388" description="Thiol:disulfide interchange protein" evidence="8">
    <location>
        <begin position="20"/>
        <end position="200"/>
    </location>
</feature>
<evidence type="ECO:0000259" key="9">
    <source>
        <dbReference type="PROSITE" id="PS51352"/>
    </source>
</evidence>
<dbReference type="InterPro" id="IPR023205">
    <property type="entry name" value="DsbA/DsbL"/>
</dbReference>
<dbReference type="PROSITE" id="PS51352">
    <property type="entry name" value="THIOREDOXIN_2"/>
    <property type="match status" value="1"/>
</dbReference>
<evidence type="ECO:0000256" key="8">
    <source>
        <dbReference type="SAM" id="SignalP"/>
    </source>
</evidence>
<organism evidence="10 11">
    <name type="scientific">Oceanisphaera marina</name>
    <dbReference type="NCBI Taxonomy" id="2017550"/>
    <lineage>
        <taxon>Bacteria</taxon>
        <taxon>Pseudomonadati</taxon>
        <taxon>Pseudomonadota</taxon>
        <taxon>Gammaproteobacteria</taxon>
        <taxon>Aeromonadales</taxon>
        <taxon>Aeromonadaceae</taxon>
        <taxon>Oceanisphaera</taxon>
    </lineage>
</organism>